<dbReference type="InterPro" id="IPR011527">
    <property type="entry name" value="ABC1_TM_dom"/>
</dbReference>
<dbReference type="SUPFAM" id="SSF90123">
    <property type="entry name" value="ABC transporter transmembrane region"/>
    <property type="match status" value="1"/>
</dbReference>
<name>A0ABQ9H1J2_9NEOP</name>
<evidence type="ECO:0000256" key="3">
    <source>
        <dbReference type="ARBA" id="ARBA00022741"/>
    </source>
</evidence>
<evidence type="ECO:0000256" key="5">
    <source>
        <dbReference type="ARBA" id="ARBA00022989"/>
    </source>
</evidence>
<protein>
    <recommendedName>
        <fullName evidence="8">ABC transmembrane type-1 domain-containing protein</fullName>
    </recommendedName>
</protein>
<dbReference type="Gene3D" id="1.20.1560.10">
    <property type="entry name" value="ABC transporter type 1, transmembrane domain"/>
    <property type="match status" value="1"/>
</dbReference>
<dbReference type="EMBL" id="JARBHB010000008">
    <property type="protein sequence ID" value="KAJ8878175.1"/>
    <property type="molecule type" value="Genomic_DNA"/>
</dbReference>
<keyword evidence="3" id="KW-0547">Nucleotide-binding</keyword>
<sequence>MIIVCVQIFLLMVGILVMILVVNYIMIIPMIITLVLFVTMRAVYISTARSVKRLEGITRSPVFSHLSSSINGLSTIRSRGAQEMSCNAFDNYQDKHTSSWYLFVASNTAFGLWLDNASNLFIAAITFTFLLSPEGTFGAAVGLALSQALMLTGMVQYGVRQSTQLVSQFTSVERVLEYTHLDKESELESTPDKKPPPTWPEEGCVSFINLSLKYSETDRPVLKDLDFTVISRQKVSLCIAYQSILVDNDLRSCVMCLVAPLLSIFQGPRGWP</sequence>
<evidence type="ECO:0000256" key="7">
    <source>
        <dbReference type="SAM" id="Phobius"/>
    </source>
</evidence>
<dbReference type="PANTHER" id="PTHR24223:SF415">
    <property type="entry name" value="FI20190P1"/>
    <property type="match status" value="1"/>
</dbReference>
<evidence type="ECO:0000313" key="9">
    <source>
        <dbReference type="EMBL" id="KAJ8878175.1"/>
    </source>
</evidence>
<evidence type="ECO:0000313" key="10">
    <source>
        <dbReference type="Proteomes" id="UP001159363"/>
    </source>
</evidence>
<evidence type="ECO:0000256" key="4">
    <source>
        <dbReference type="ARBA" id="ARBA00022840"/>
    </source>
</evidence>
<dbReference type="PANTHER" id="PTHR24223">
    <property type="entry name" value="ATP-BINDING CASSETTE SUB-FAMILY C"/>
    <property type="match status" value="1"/>
</dbReference>
<gene>
    <name evidence="9" type="ORF">PR048_022642</name>
</gene>
<proteinExistence type="predicted"/>
<evidence type="ECO:0000256" key="2">
    <source>
        <dbReference type="ARBA" id="ARBA00022692"/>
    </source>
</evidence>
<keyword evidence="1" id="KW-0813">Transport</keyword>
<keyword evidence="6 7" id="KW-0472">Membrane</keyword>
<feature type="transmembrane region" description="Helical" evidence="7">
    <location>
        <begin position="137"/>
        <end position="159"/>
    </location>
</feature>
<dbReference type="InterPro" id="IPR050173">
    <property type="entry name" value="ABC_transporter_C-like"/>
</dbReference>
<keyword evidence="5 7" id="KW-1133">Transmembrane helix</keyword>
<dbReference type="PROSITE" id="PS50929">
    <property type="entry name" value="ABC_TM1F"/>
    <property type="match status" value="1"/>
</dbReference>
<dbReference type="Proteomes" id="UP001159363">
    <property type="component" value="Chromosome 7"/>
</dbReference>
<evidence type="ECO:0000259" key="8">
    <source>
        <dbReference type="PROSITE" id="PS50929"/>
    </source>
</evidence>
<evidence type="ECO:0000256" key="1">
    <source>
        <dbReference type="ARBA" id="ARBA00022448"/>
    </source>
</evidence>
<keyword evidence="10" id="KW-1185">Reference proteome</keyword>
<feature type="transmembrane region" description="Helical" evidence="7">
    <location>
        <begin position="6"/>
        <end position="39"/>
    </location>
</feature>
<organism evidence="9 10">
    <name type="scientific">Dryococelus australis</name>
    <dbReference type="NCBI Taxonomy" id="614101"/>
    <lineage>
        <taxon>Eukaryota</taxon>
        <taxon>Metazoa</taxon>
        <taxon>Ecdysozoa</taxon>
        <taxon>Arthropoda</taxon>
        <taxon>Hexapoda</taxon>
        <taxon>Insecta</taxon>
        <taxon>Pterygota</taxon>
        <taxon>Neoptera</taxon>
        <taxon>Polyneoptera</taxon>
        <taxon>Phasmatodea</taxon>
        <taxon>Verophasmatodea</taxon>
        <taxon>Anareolatae</taxon>
        <taxon>Phasmatidae</taxon>
        <taxon>Eurycanthinae</taxon>
        <taxon>Dryococelus</taxon>
    </lineage>
</organism>
<dbReference type="Pfam" id="PF00664">
    <property type="entry name" value="ABC_membrane"/>
    <property type="match status" value="1"/>
</dbReference>
<accession>A0ABQ9H1J2</accession>
<evidence type="ECO:0000256" key="6">
    <source>
        <dbReference type="ARBA" id="ARBA00023136"/>
    </source>
</evidence>
<dbReference type="InterPro" id="IPR036640">
    <property type="entry name" value="ABC1_TM_sf"/>
</dbReference>
<feature type="transmembrane region" description="Helical" evidence="7">
    <location>
        <begin position="100"/>
        <end position="131"/>
    </location>
</feature>
<keyword evidence="4" id="KW-0067">ATP-binding</keyword>
<comment type="caution">
    <text evidence="9">The sequence shown here is derived from an EMBL/GenBank/DDBJ whole genome shotgun (WGS) entry which is preliminary data.</text>
</comment>
<keyword evidence="2 7" id="KW-0812">Transmembrane</keyword>
<feature type="domain" description="ABC transmembrane type-1" evidence="8">
    <location>
        <begin position="1"/>
        <end position="171"/>
    </location>
</feature>
<reference evidence="9 10" key="1">
    <citation type="submission" date="2023-02" db="EMBL/GenBank/DDBJ databases">
        <title>LHISI_Scaffold_Assembly.</title>
        <authorList>
            <person name="Stuart O.P."/>
            <person name="Cleave R."/>
            <person name="Magrath M.J.L."/>
            <person name="Mikheyev A.S."/>
        </authorList>
    </citation>
    <scope>NUCLEOTIDE SEQUENCE [LARGE SCALE GENOMIC DNA]</scope>
    <source>
        <strain evidence="9">Daus_M_001</strain>
        <tissue evidence="9">Leg muscle</tissue>
    </source>
</reference>